<dbReference type="InterPro" id="IPR051547">
    <property type="entry name" value="TDP2-like"/>
</dbReference>
<dbReference type="CDD" id="cd09080">
    <property type="entry name" value="TDP2"/>
    <property type="match status" value="1"/>
</dbReference>
<evidence type="ECO:0000256" key="9">
    <source>
        <dbReference type="ARBA" id="ARBA00023204"/>
    </source>
</evidence>
<evidence type="ECO:0000256" key="3">
    <source>
        <dbReference type="ARBA" id="ARBA00004322"/>
    </source>
</evidence>
<evidence type="ECO:0000313" key="14">
    <source>
        <dbReference type="Proteomes" id="UP000001593"/>
    </source>
</evidence>
<keyword evidence="4" id="KW-0540">Nuclease</keyword>
<dbReference type="HOGENOM" id="CLU_050478_0_0_1"/>
<dbReference type="GO" id="GO:0004518">
    <property type="term" value="F:nuclease activity"/>
    <property type="evidence" value="ECO:0007669"/>
    <property type="project" value="UniProtKB-KW"/>
</dbReference>
<dbReference type="GO" id="GO:0003697">
    <property type="term" value="F:single-stranded DNA binding"/>
    <property type="evidence" value="ECO:0000318"/>
    <property type="project" value="GO_Central"/>
</dbReference>
<dbReference type="Pfam" id="PF03372">
    <property type="entry name" value="Exo_endo_phos"/>
    <property type="match status" value="1"/>
</dbReference>
<protein>
    <recommendedName>
        <fullName evidence="12">Endonuclease/exonuclease/phosphatase domain-containing protein</fullName>
    </recommendedName>
</protein>
<keyword evidence="5" id="KW-0479">Metal-binding</keyword>
<name>A7SRP8_NEMVE</name>
<keyword evidence="14" id="KW-1185">Reference proteome</keyword>
<dbReference type="GO" id="GO:0070260">
    <property type="term" value="F:5'-tyrosyl-DNA phosphodiesterase activity"/>
    <property type="evidence" value="ECO:0000318"/>
    <property type="project" value="GO_Central"/>
</dbReference>
<comment type="cofactor">
    <cofactor evidence="2">
        <name>Mg(2+)</name>
        <dbReference type="ChEBI" id="CHEBI:18420"/>
    </cofactor>
</comment>
<keyword evidence="11" id="KW-1133">Transmembrane helix</keyword>
<keyword evidence="6" id="KW-0227">DNA damage</keyword>
<keyword evidence="7" id="KW-0378">Hydrolase</keyword>
<comment type="subcellular location">
    <subcellularLocation>
        <location evidence="3">Nucleus</location>
        <location evidence="3">PML body</location>
    </subcellularLocation>
</comment>
<organism evidence="13 14">
    <name type="scientific">Nematostella vectensis</name>
    <name type="common">Starlet sea anemone</name>
    <dbReference type="NCBI Taxonomy" id="45351"/>
    <lineage>
        <taxon>Eukaryota</taxon>
        <taxon>Metazoa</taxon>
        <taxon>Cnidaria</taxon>
        <taxon>Anthozoa</taxon>
        <taxon>Hexacorallia</taxon>
        <taxon>Actiniaria</taxon>
        <taxon>Edwardsiidae</taxon>
        <taxon>Nematostella</taxon>
    </lineage>
</organism>
<dbReference type="SUPFAM" id="SSF56219">
    <property type="entry name" value="DNase I-like"/>
    <property type="match status" value="1"/>
</dbReference>
<dbReference type="KEGG" id="nve:5504860"/>
<evidence type="ECO:0000256" key="5">
    <source>
        <dbReference type="ARBA" id="ARBA00022723"/>
    </source>
</evidence>
<dbReference type="PANTHER" id="PTHR15822">
    <property type="entry name" value="TRAF AND TNF RECEPTOR-ASSOCIATED PROTEIN"/>
    <property type="match status" value="1"/>
</dbReference>
<evidence type="ECO:0000259" key="12">
    <source>
        <dbReference type="Pfam" id="PF03372"/>
    </source>
</evidence>
<dbReference type="OrthoDB" id="9975959at2759"/>
<dbReference type="Gene3D" id="3.60.10.10">
    <property type="entry name" value="Endonuclease/exonuclease/phosphatase"/>
    <property type="match status" value="1"/>
</dbReference>
<proteinExistence type="predicted"/>
<dbReference type="OMA" id="IMMSNDK"/>
<evidence type="ECO:0000313" key="13">
    <source>
        <dbReference type="EMBL" id="EDO33634.1"/>
    </source>
</evidence>
<evidence type="ECO:0000256" key="10">
    <source>
        <dbReference type="ARBA" id="ARBA00023242"/>
    </source>
</evidence>
<reference evidence="13 14" key="1">
    <citation type="journal article" date="2007" name="Science">
        <title>Sea anemone genome reveals ancestral eumetazoan gene repertoire and genomic organization.</title>
        <authorList>
            <person name="Putnam N.H."/>
            <person name="Srivastava M."/>
            <person name="Hellsten U."/>
            <person name="Dirks B."/>
            <person name="Chapman J."/>
            <person name="Salamov A."/>
            <person name="Terry A."/>
            <person name="Shapiro H."/>
            <person name="Lindquist E."/>
            <person name="Kapitonov V.V."/>
            <person name="Jurka J."/>
            <person name="Genikhovich G."/>
            <person name="Grigoriev I.V."/>
            <person name="Lucas S.M."/>
            <person name="Steele R.E."/>
            <person name="Finnerty J.R."/>
            <person name="Technau U."/>
            <person name="Martindale M.Q."/>
            <person name="Rokhsar D.S."/>
        </authorList>
    </citation>
    <scope>NUCLEOTIDE SEQUENCE [LARGE SCALE GENOMIC DNA]</scope>
    <source>
        <strain evidence="14">CH2 X CH6</strain>
    </source>
</reference>
<dbReference type="PANTHER" id="PTHR15822:SF4">
    <property type="entry name" value="TYROSYL-DNA PHOSPHODIESTERASE 2"/>
    <property type="match status" value="1"/>
</dbReference>
<evidence type="ECO:0000256" key="6">
    <source>
        <dbReference type="ARBA" id="ARBA00022763"/>
    </source>
</evidence>
<keyword evidence="9" id="KW-0234">DNA repair</keyword>
<dbReference type="FunCoup" id="A7SRP8">
    <property type="interactions" value="287"/>
</dbReference>
<dbReference type="GO" id="GO:0005737">
    <property type="term" value="C:cytoplasm"/>
    <property type="evidence" value="ECO:0000318"/>
    <property type="project" value="GO_Central"/>
</dbReference>
<feature type="transmembrane region" description="Helical" evidence="11">
    <location>
        <begin position="12"/>
        <end position="28"/>
    </location>
</feature>
<sequence>MGIQAYKISFKLIVVVVVVLTVLYFSLIRKPLQKTNQPTSQPNRGVSLLTLNIWFGEYQTRERMVAIGRAVDSIKPGIIAFQEVTFRNLALLKTQDWFKRYTLLLDENSTKLDPYFVVLLTKFKVLNWRNIPFATSRMGRSLLLAQLQINTIDENVQVSIPFTIATSHLESMDYSSKEREKQLAFSLKMLAGFADVCLMGDLNLEPKVDGDILLPLPWFDAWLAILNHTESNGYTWNVGANPYAKISEPDVAENRFDRIICKLSNFAVKSVDILESDNSGAYFSDHFALHAELGVGILSDSRQYNRNASNKLEFRRKIT</sequence>
<dbReference type="STRING" id="45351.A7SRP8"/>
<dbReference type="EMBL" id="DS469765">
    <property type="protein sequence ID" value="EDO33634.1"/>
    <property type="molecule type" value="Genomic_DNA"/>
</dbReference>
<keyword evidence="8" id="KW-0460">Magnesium</keyword>
<feature type="domain" description="Endonuclease/exonuclease/phosphatase" evidence="12">
    <location>
        <begin position="49"/>
        <end position="286"/>
    </location>
</feature>
<evidence type="ECO:0000256" key="1">
    <source>
        <dbReference type="ARBA" id="ARBA00001936"/>
    </source>
</evidence>
<evidence type="ECO:0000256" key="11">
    <source>
        <dbReference type="SAM" id="Phobius"/>
    </source>
</evidence>
<evidence type="ECO:0000256" key="7">
    <source>
        <dbReference type="ARBA" id="ARBA00022801"/>
    </source>
</evidence>
<dbReference type="InParanoid" id="A7SRP8"/>
<dbReference type="FunFam" id="3.60.10.10:FF:000058">
    <property type="entry name" value="Tyrosyl-DNA phosphodiesterase 2"/>
    <property type="match status" value="1"/>
</dbReference>
<accession>A7SRP8</accession>
<evidence type="ECO:0000256" key="4">
    <source>
        <dbReference type="ARBA" id="ARBA00022722"/>
    </source>
</evidence>
<dbReference type="InterPro" id="IPR005135">
    <property type="entry name" value="Endo/exonuclease/phosphatase"/>
</dbReference>
<keyword evidence="10" id="KW-0539">Nucleus</keyword>
<gene>
    <name evidence="13" type="ORF">NEMVEDRAFT_v1g246978</name>
</gene>
<dbReference type="PhylomeDB" id="A7SRP8"/>
<comment type="cofactor">
    <cofactor evidence="1">
        <name>Mn(2+)</name>
        <dbReference type="ChEBI" id="CHEBI:29035"/>
    </cofactor>
</comment>
<dbReference type="GO" id="GO:0016605">
    <property type="term" value="C:PML body"/>
    <property type="evidence" value="ECO:0000318"/>
    <property type="project" value="GO_Central"/>
</dbReference>
<dbReference type="InterPro" id="IPR036691">
    <property type="entry name" value="Endo/exonu/phosph_ase_sf"/>
</dbReference>
<keyword evidence="11" id="KW-0812">Transmembrane</keyword>
<dbReference type="AlphaFoldDB" id="A7SRP8"/>
<dbReference type="eggNOG" id="KOG2756">
    <property type="taxonomic scope" value="Eukaryota"/>
</dbReference>
<keyword evidence="11" id="KW-0472">Membrane</keyword>
<dbReference type="Proteomes" id="UP000001593">
    <property type="component" value="Unassembled WGS sequence"/>
</dbReference>
<dbReference type="GO" id="GO:0006302">
    <property type="term" value="P:double-strand break repair"/>
    <property type="evidence" value="ECO:0000318"/>
    <property type="project" value="GO_Central"/>
</dbReference>
<evidence type="ECO:0000256" key="8">
    <source>
        <dbReference type="ARBA" id="ARBA00022842"/>
    </source>
</evidence>
<evidence type="ECO:0000256" key="2">
    <source>
        <dbReference type="ARBA" id="ARBA00001946"/>
    </source>
</evidence>
<dbReference type="GO" id="GO:0046872">
    <property type="term" value="F:metal ion binding"/>
    <property type="evidence" value="ECO:0007669"/>
    <property type="project" value="UniProtKB-KW"/>
</dbReference>